<sequence length="901" mass="101161">MSVTWKLHDSISRATALAFYLLIAGFFSIVALLGLVEQLFIENLMLPLLSLVLVKSCLVVSLGFTAVVFQWRKLTWLAAVLLLGITVEAVLLEDDLQQQAFSGIPLPILSGLLLLSAAVLLVPVQVKFSNWLWRLLAFCTVSYGCYLQLSLWLPNVSGQIQTPFSSSLIPVMFIAGGIALALRQHFALTCAGWPSRSTLIAILMFQAGYCVWFTLTVYDVKYETRLAEQKVQRITSQVQQQLRFSQSLFERAQARWQLVNAAQRNDFMLADLEALSRSYELIYGAIVYDQQANPLHKVGEADYFQQQGLLSNAAILAWIKEPNPRFTLASNSASMNTQHPMLMLRLSIAVNDDDNRVVVVLINLKNTLIIDTAEPGAQLKIYLEVLPDVLLSADEQSFHQASLQALQKRYQYYFKITPSDTDWNGSAFYVFVSDMSDLQARSRLHQIVLWVALVFCCTFVLAADRTRQLNREKGKLSRLAKFDDITGLFRRDAFYQAIESAPLEQYVLPQAMIFIDLDGFKPINDSFGHEVGDRLLAEIALRIRALVGEQTLLARFSGDEFLVYIPDCDAAAAEALAKKVLFQLAQPSSATGFNVYLTASIGIVINTEEGKSSQLLTQLADVAMSYAKQAGGDTYRFYQQSMAENYRHIMAMRNRLQAALDAKQLEVFYQPVIDFITGKVVAVESLVRWQDQGRYISPAEFIPIAEQTGQIIQLGEQVTEIVLRDLRDEPQLASLSAAINVSSQQLRRYDYVQFLDNALSHFAIAPERICVELTESALLEGQSNAFLLPERIKQLGCLLALDDFGTGFSSLSYLYRLPADTIKLDRSFTQDLLSDAKQRKIVEMIVNTCKQIGKIVVIEGVETPDMARLCKELGCDRVQGYYYARPMALADLLIYLEEQQI</sequence>
<dbReference type="CDD" id="cd01948">
    <property type="entry name" value="EAL"/>
    <property type="match status" value="1"/>
</dbReference>
<dbReference type="InterPro" id="IPR029787">
    <property type="entry name" value="Nucleotide_cyclase"/>
</dbReference>
<dbReference type="NCBIfam" id="TIGR00254">
    <property type="entry name" value="GGDEF"/>
    <property type="match status" value="1"/>
</dbReference>
<dbReference type="Gene3D" id="3.30.70.270">
    <property type="match status" value="1"/>
</dbReference>
<feature type="domain" description="GGDEF" evidence="3">
    <location>
        <begin position="508"/>
        <end position="640"/>
    </location>
</feature>
<dbReference type="InterPro" id="IPR050706">
    <property type="entry name" value="Cyclic-di-GMP_PDE-like"/>
</dbReference>
<dbReference type="InterPro" id="IPR000160">
    <property type="entry name" value="GGDEF_dom"/>
</dbReference>
<evidence type="ECO:0000256" key="1">
    <source>
        <dbReference type="SAM" id="Phobius"/>
    </source>
</evidence>
<organism evidence="4 5">
    <name type="scientific">Alishewanella tabrizica</name>
    <dbReference type="NCBI Taxonomy" id="671278"/>
    <lineage>
        <taxon>Bacteria</taxon>
        <taxon>Pseudomonadati</taxon>
        <taxon>Pseudomonadota</taxon>
        <taxon>Gammaproteobacteria</taxon>
        <taxon>Alteromonadales</taxon>
        <taxon>Alteromonadaceae</taxon>
        <taxon>Alishewanella</taxon>
    </lineage>
</organism>
<feature type="transmembrane region" description="Helical" evidence="1">
    <location>
        <begin position="74"/>
        <end position="92"/>
    </location>
</feature>
<evidence type="ECO:0000313" key="4">
    <source>
        <dbReference type="EMBL" id="GGW67353.1"/>
    </source>
</evidence>
<feature type="transmembrane region" description="Helical" evidence="1">
    <location>
        <begin position="17"/>
        <end position="36"/>
    </location>
</feature>
<feature type="transmembrane region" description="Helical" evidence="1">
    <location>
        <begin position="48"/>
        <end position="68"/>
    </location>
</feature>
<feature type="transmembrane region" description="Helical" evidence="1">
    <location>
        <begin position="164"/>
        <end position="186"/>
    </location>
</feature>
<evidence type="ECO:0000259" key="2">
    <source>
        <dbReference type="PROSITE" id="PS50883"/>
    </source>
</evidence>
<dbReference type="Gene3D" id="3.20.20.450">
    <property type="entry name" value="EAL domain"/>
    <property type="match status" value="1"/>
</dbReference>
<dbReference type="RefSeq" id="WP_189483492.1">
    <property type="nucleotide sequence ID" value="NZ_BMYR01000010.1"/>
</dbReference>
<comment type="caution">
    <text evidence="4">The sequence shown here is derived from an EMBL/GenBank/DDBJ whole genome shotgun (WGS) entry which is preliminary data.</text>
</comment>
<evidence type="ECO:0000313" key="5">
    <source>
        <dbReference type="Proteomes" id="UP000634667"/>
    </source>
</evidence>
<dbReference type="Pfam" id="PF00990">
    <property type="entry name" value="GGDEF"/>
    <property type="match status" value="1"/>
</dbReference>
<reference evidence="5" key="1">
    <citation type="journal article" date="2019" name="Int. J. Syst. Evol. Microbiol.">
        <title>The Global Catalogue of Microorganisms (GCM) 10K type strain sequencing project: providing services to taxonomists for standard genome sequencing and annotation.</title>
        <authorList>
            <consortium name="The Broad Institute Genomics Platform"/>
            <consortium name="The Broad Institute Genome Sequencing Center for Infectious Disease"/>
            <person name="Wu L."/>
            <person name="Ma J."/>
        </authorList>
    </citation>
    <scope>NUCLEOTIDE SEQUENCE [LARGE SCALE GENOMIC DNA]</scope>
    <source>
        <strain evidence="5">KCTC 23723</strain>
    </source>
</reference>
<keyword evidence="5" id="KW-1185">Reference proteome</keyword>
<dbReference type="PANTHER" id="PTHR33121">
    <property type="entry name" value="CYCLIC DI-GMP PHOSPHODIESTERASE PDEF"/>
    <property type="match status" value="1"/>
</dbReference>
<proteinExistence type="predicted"/>
<dbReference type="SMART" id="SM00052">
    <property type="entry name" value="EAL"/>
    <property type="match status" value="1"/>
</dbReference>
<dbReference type="EMBL" id="BMYR01000010">
    <property type="protein sequence ID" value="GGW67353.1"/>
    <property type="molecule type" value="Genomic_DNA"/>
</dbReference>
<protein>
    <submittedName>
        <fullName evidence="4">Uncharacterized protein</fullName>
    </submittedName>
</protein>
<dbReference type="PROSITE" id="PS50887">
    <property type="entry name" value="GGDEF"/>
    <property type="match status" value="1"/>
</dbReference>
<dbReference type="SUPFAM" id="SSF55073">
    <property type="entry name" value="Nucleotide cyclase"/>
    <property type="match status" value="1"/>
</dbReference>
<keyword evidence="1" id="KW-1133">Transmembrane helix</keyword>
<feature type="transmembrane region" description="Helical" evidence="1">
    <location>
        <begin position="131"/>
        <end position="152"/>
    </location>
</feature>
<dbReference type="PANTHER" id="PTHR33121:SF70">
    <property type="entry name" value="SIGNALING PROTEIN YKOW"/>
    <property type="match status" value="1"/>
</dbReference>
<gene>
    <name evidence="4" type="ORF">GCM10008111_24230</name>
</gene>
<keyword evidence="1" id="KW-0812">Transmembrane</keyword>
<keyword evidence="1" id="KW-0472">Membrane</keyword>
<accession>A0ABQ2WQK2</accession>
<dbReference type="Pfam" id="PF00563">
    <property type="entry name" value="EAL"/>
    <property type="match status" value="1"/>
</dbReference>
<evidence type="ECO:0000259" key="3">
    <source>
        <dbReference type="PROSITE" id="PS50887"/>
    </source>
</evidence>
<dbReference type="SMART" id="SM00267">
    <property type="entry name" value="GGDEF"/>
    <property type="match status" value="1"/>
</dbReference>
<dbReference type="SUPFAM" id="SSF141868">
    <property type="entry name" value="EAL domain-like"/>
    <property type="match status" value="1"/>
</dbReference>
<dbReference type="PROSITE" id="PS50883">
    <property type="entry name" value="EAL"/>
    <property type="match status" value="1"/>
</dbReference>
<feature type="transmembrane region" description="Helical" evidence="1">
    <location>
        <begin position="104"/>
        <end position="125"/>
    </location>
</feature>
<dbReference type="CDD" id="cd01949">
    <property type="entry name" value="GGDEF"/>
    <property type="match status" value="1"/>
</dbReference>
<dbReference type="InterPro" id="IPR043128">
    <property type="entry name" value="Rev_trsase/Diguanyl_cyclase"/>
</dbReference>
<dbReference type="InterPro" id="IPR035919">
    <property type="entry name" value="EAL_sf"/>
</dbReference>
<feature type="domain" description="EAL" evidence="2">
    <location>
        <begin position="649"/>
        <end position="900"/>
    </location>
</feature>
<feature type="transmembrane region" description="Helical" evidence="1">
    <location>
        <begin position="198"/>
        <end position="220"/>
    </location>
</feature>
<dbReference type="InterPro" id="IPR001633">
    <property type="entry name" value="EAL_dom"/>
</dbReference>
<dbReference type="Proteomes" id="UP000634667">
    <property type="component" value="Unassembled WGS sequence"/>
</dbReference>
<name>A0ABQ2WQK2_9ALTE</name>